<evidence type="ECO:0000256" key="1">
    <source>
        <dbReference type="ARBA" id="ARBA00004651"/>
    </source>
</evidence>
<feature type="transmembrane region" description="Helical" evidence="6">
    <location>
        <begin position="47"/>
        <end position="69"/>
    </location>
</feature>
<feature type="transmembrane region" description="Helical" evidence="6">
    <location>
        <begin position="383"/>
        <end position="402"/>
    </location>
</feature>
<evidence type="ECO:0000256" key="2">
    <source>
        <dbReference type="ARBA" id="ARBA00022475"/>
    </source>
</evidence>
<dbReference type="InterPro" id="IPR002797">
    <property type="entry name" value="Polysacc_synth"/>
</dbReference>
<dbReference type="AlphaFoldDB" id="F0R4J5"/>
<keyword evidence="8" id="KW-1185">Reference proteome</keyword>
<feature type="transmembrane region" description="Helical" evidence="6">
    <location>
        <begin position="439"/>
        <end position="463"/>
    </location>
</feature>
<accession>F0R4J5</accession>
<reference evidence="7 8" key="1">
    <citation type="journal article" date="2011" name="Stand. Genomic Sci.">
        <title>Complete genome sequence of Bacteroides salanitronis type strain (BL78).</title>
        <authorList>
            <person name="Gronow S."/>
            <person name="Held B."/>
            <person name="Lucas S."/>
            <person name="Lapidus A."/>
            <person name="Del Rio T.G."/>
            <person name="Nolan M."/>
            <person name="Tice H."/>
            <person name="Deshpande S."/>
            <person name="Cheng J.F."/>
            <person name="Pitluck S."/>
            <person name="Liolios K."/>
            <person name="Pagani I."/>
            <person name="Ivanova N."/>
            <person name="Mavromatis K."/>
            <person name="Pati A."/>
            <person name="Tapia R."/>
            <person name="Han C."/>
            <person name="Goodwin L."/>
            <person name="Chen A."/>
            <person name="Palaniappan K."/>
            <person name="Land M."/>
            <person name="Hauser L."/>
            <person name="Chang Y.J."/>
            <person name="Jeffries C.D."/>
            <person name="Brambilla E.M."/>
            <person name="Rohde M."/>
            <person name="Goker M."/>
            <person name="Detter J.C."/>
            <person name="Woyke T."/>
            <person name="Bristow J."/>
            <person name="Markowitz V."/>
            <person name="Hugenholtz P."/>
            <person name="Kyrpides N.C."/>
            <person name="Klenk H.P."/>
            <person name="Eisen J.A."/>
        </authorList>
    </citation>
    <scope>NUCLEOTIDE SEQUENCE [LARGE SCALE GENOMIC DNA]</scope>
    <source>
        <strain evidence="7 8">DSM 18170</strain>
    </source>
</reference>
<proteinExistence type="predicted"/>
<evidence type="ECO:0000256" key="6">
    <source>
        <dbReference type="SAM" id="Phobius"/>
    </source>
</evidence>
<evidence type="ECO:0000256" key="3">
    <source>
        <dbReference type="ARBA" id="ARBA00022692"/>
    </source>
</evidence>
<dbReference type="RefSeq" id="WP_013616147.1">
    <property type="nucleotide sequence ID" value="NC_015164.1"/>
</dbReference>
<keyword evidence="2" id="KW-1003">Cell membrane</keyword>
<dbReference type="Proteomes" id="UP000007486">
    <property type="component" value="Chromosome"/>
</dbReference>
<dbReference type="PANTHER" id="PTHR30250">
    <property type="entry name" value="PST FAMILY PREDICTED COLANIC ACID TRANSPORTER"/>
    <property type="match status" value="1"/>
</dbReference>
<feature type="transmembrane region" description="Helical" evidence="6">
    <location>
        <begin position="81"/>
        <end position="107"/>
    </location>
</feature>
<feature type="transmembrane region" description="Helical" evidence="6">
    <location>
        <begin position="292"/>
        <end position="314"/>
    </location>
</feature>
<feature type="transmembrane region" description="Helical" evidence="6">
    <location>
        <begin position="175"/>
        <end position="193"/>
    </location>
</feature>
<dbReference type="KEGG" id="bsa:Bacsa_0072"/>
<keyword evidence="4 6" id="KW-1133">Transmembrane helix</keyword>
<dbReference type="GO" id="GO:0005886">
    <property type="term" value="C:plasma membrane"/>
    <property type="evidence" value="ECO:0007669"/>
    <property type="project" value="UniProtKB-SubCell"/>
</dbReference>
<evidence type="ECO:0000313" key="8">
    <source>
        <dbReference type="Proteomes" id="UP000007486"/>
    </source>
</evidence>
<dbReference type="HOGENOM" id="CLU_022017_7_4_10"/>
<keyword evidence="5 6" id="KW-0472">Membrane</keyword>
<dbReference type="Pfam" id="PF01943">
    <property type="entry name" value="Polysacc_synt"/>
    <property type="match status" value="1"/>
</dbReference>
<evidence type="ECO:0000313" key="7">
    <source>
        <dbReference type="EMBL" id="ADY34685.1"/>
    </source>
</evidence>
<feature type="transmembrane region" description="Helical" evidence="6">
    <location>
        <begin position="148"/>
        <end position="169"/>
    </location>
</feature>
<organism evidence="7 8">
    <name type="scientific">Phocaeicola salanitronis (strain DSM 18170 / JCM 13657 / CCUG 60908 / BL78)</name>
    <name type="common">Bacteroides salanitronis</name>
    <dbReference type="NCBI Taxonomy" id="667015"/>
    <lineage>
        <taxon>Bacteria</taxon>
        <taxon>Pseudomonadati</taxon>
        <taxon>Bacteroidota</taxon>
        <taxon>Bacteroidia</taxon>
        <taxon>Bacteroidales</taxon>
        <taxon>Bacteroidaceae</taxon>
        <taxon>Phocaeicola</taxon>
    </lineage>
</organism>
<dbReference type="OrthoDB" id="3249502at2"/>
<dbReference type="STRING" id="667015.Bacsa_0072"/>
<comment type="subcellular location">
    <subcellularLocation>
        <location evidence="1">Cell membrane</location>
        <topology evidence="1">Multi-pass membrane protein</topology>
    </subcellularLocation>
</comment>
<feature type="transmembrane region" description="Helical" evidence="6">
    <location>
        <begin position="414"/>
        <end position="433"/>
    </location>
</feature>
<gene>
    <name evidence="7" type="ordered locus">Bacsa_0072</name>
</gene>
<evidence type="ECO:0000256" key="4">
    <source>
        <dbReference type="ARBA" id="ARBA00022989"/>
    </source>
</evidence>
<dbReference type="InterPro" id="IPR050833">
    <property type="entry name" value="Poly_Biosynth_Transport"/>
</dbReference>
<feature type="transmembrane region" description="Helical" evidence="6">
    <location>
        <begin position="326"/>
        <end position="346"/>
    </location>
</feature>
<sequence>MGKYRRLGKNTLLVFIGNAGAKLISLLMLPFYTRWLSVEDYGSTDIITVYVTFLTGFVSCNIAESIFIFPKGADRDRQEIYFSSASFFLFLMLGLTALIFGVASVVFKRCDIHNSFSDNLWLIYGMLAGMIVQQFAQQFTRSIDKIQVYSITGIVLTGFTALFAFMLIPKWGVDGYVWSMIGAYLLSALYSITFSRGYTYWSCHRFSINACKEMLKYSIPLIPNGIMWWLVSALNRPLMEAHLGMYAIGIFAVANKFPGILSMLFTVFVTSWQISVLEEFGKKGYEVFFNRVFRSVVTGLLIVSLLITLCSKLLVSLFTSDDFFEAWQYIPLLVLGTVFSCVSSMAGSNFSATRTSKYFFYSSVWGAVAAVLFNFILIPSLAIWGVALSVMLSFVVMALSRIWYGWKYVQITNVWKYIWMLVLTGLYIVAASLQVTPYWFNLIGFVSVVGIFAFINKDLLLLVQTKFKLRK</sequence>
<feature type="transmembrane region" description="Helical" evidence="6">
    <location>
        <begin position="243"/>
        <end position="271"/>
    </location>
</feature>
<keyword evidence="3 6" id="KW-0812">Transmembrane</keyword>
<name>F0R4J5_PHOSB</name>
<protein>
    <submittedName>
        <fullName evidence="7">Polysaccharide biosynthesis protein</fullName>
    </submittedName>
</protein>
<dbReference type="PANTHER" id="PTHR30250:SF11">
    <property type="entry name" value="O-ANTIGEN TRANSPORTER-RELATED"/>
    <property type="match status" value="1"/>
</dbReference>
<dbReference type="eggNOG" id="COG2244">
    <property type="taxonomic scope" value="Bacteria"/>
</dbReference>
<dbReference type="EMBL" id="CP002530">
    <property type="protein sequence ID" value="ADY34685.1"/>
    <property type="molecule type" value="Genomic_DNA"/>
</dbReference>
<feature type="transmembrane region" description="Helical" evidence="6">
    <location>
        <begin position="214"/>
        <end position="231"/>
    </location>
</feature>
<feature type="transmembrane region" description="Helical" evidence="6">
    <location>
        <begin position="119"/>
        <end position="136"/>
    </location>
</feature>
<evidence type="ECO:0000256" key="5">
    <source>
        <dbReference type="ARBA" id="ARBA00023136"/>
    </source>
</evidence>
<feature type="transmembrane region" description="Helical" evidence="6">
    <location>
        <begin position="358"/>
        <end position="377"/>
    </location>
</feature>
<feature type="transmembrane region" description="Helical" evidence="6">
    <location>
        <begin position="12"/>
        <end position="32"/>
    </location>
</feature>